<feature type="chain" id="PRO_5046420166" evidence="1">
    <location>
        <begin position="24"/>
        <end position="572"/>
    </location>
</feature>
<sequence length="572" mass="62519">MRGSVVQGLASALIALLVPSVAAQDRWCGKAYQASTPGLMRLTALCSSPLVIPGGRLEPPSRSSTPLLDLKITPRHSIYVASEEGGEFIVDAAISYIYGSPWSSSANSTTGQQQPDRLKVAITWQNQTLAMGTVTPNTTDNLFPVDLKTLEPRMEGYPITLTATSRNSNSKYSVTTELFLLPEKSTGSVVKIDNLFGSLLYRNPTTNGIFVPVFPYGFYGDYSGYLNKSASNIEKYASLGFNAVNVVSSFVEDDMSATIRTMDRLNLLFQYDMRGSYKNLSSIAWQVPLVKDHPALLTWYTADEPDGWQDPLDTPKQAYDLIASLDRYHPTALVLNCQNYHFEEYSAGADIIMEDAYPIGINATYSEKWKTPCNETFGDCGCDNCEGSVLDVASRLDDFHDYQAWLGGTASRKPVWAVPQSFSIPEDYWSRDSTSDEAFVMDMLAFNHGAKARLAWIYPTSDELGNALSRIAKVVTTSPVMDFLTGANPVLLQDGKDRGLDVAYWKNDGQVLVSVVAPGDSITNVGIPLPPDVQVTRVVSSPWGGIGWTLDGNTLRAKGGLPSYATSLVILQ</sequence>
<evidence type="ECO:0000313" key="3">
    <source>
        <dbReference type="Proteomes" id="UP001396898"/>
    </source>
</evidence>
<keyword evidence="1" id="KW-0732">Signal</keyword>
<protein>
    <submittedName>
        <fullName evidence="2">Glycoside hydrolase subgroup catalytic core protein</fullName>
    </submittedName>
</protein>
<reference evidence="2 3" key="1">
    <citation type="submission" date="2023-01" db="EMBL/GenBank/DDBJ databases">
        <title>Analysis of 21 Apiospora genomes using comparative genomics revels a genus with tremendous synthesis potential of carbohydrate active enzymes and secondary metabolites.</title>
        <authorList>
            <person name="Sorensen T."/>
        </authorList>
    </citation>
    <scope>NUCLEOTIDE SEQUENCE [LARGE SCALE GENOMIC DNA]</scope>
    <source>
        <strain evidence="2 3">CBS 20057</strain>
    </source>
</reference>
<evidence type="ECO:0000256" key="1">
    <source>
        <dbReference type="SAM" id="SignalP"/>
    </source>
</evidence>
<name>A0ABR1R6E5_9PEZI</name>
<dbReference type="GO" id="GO:0016787">
    <property type="term" value="F:hydrolase activity"/>
    <property type="evidence" value="ECO:0007669"/>
    <property type="project" value="UniProtKB-KW"/>
</dbReference>
<dbReference type="EMBL" id="JAQQWI010000018">
    <property type="protein sequence ID" value="KAK8001359.1"/>
    <property type="molecule type" value="Genomic_DNA"/>
</dbReference>
<dbReference type="Gene3D" id="3.20.20.80">
    <property type="entry name" value="Glycosidases"/>
    <property type="match status" value="1"/>
</dbReference>
<proteinExistence type="predicted"/>
<keyword evidence="2" id="KW-0378">Hydrolase</keyword>
<feature type="signal peptide" evidence="1">
    <location>
        <begin position="1"/>
        <end position="23"/>
    </location>
</feature>
<dbReference type="Proteomes" id="UP001396898">
    <property type="component" value="Unassembled WGS sequence"/>
</dbReference>
<accession>A0ABR1R6E5</accession>
<evidence type="ECO:0000313" key="2">
    <source>
        <dbReference type="EMBL" id="KAK8001359.1"/>
    </source>
</evidence>
<organism evidence="2 3">
    <name type="scientific">Apiospora marii</name>
    <dbReference type="NCBI Taxonomy" id="335849"/>
    <lineage>
        <taxon>Eukaryota</taxon>
        <taxon>Fungi</taxon>
        <taxon>Dikarya</taxon>
        <taxon>Ascomycota</taxon>
        <taxon>Pezizomycotina</taxon>
        <taxon>Sordariomycetes</taxon>
        <taxon>Xylariomycetidae</taxon>
        <taxon>Amphisphaeriales</taxon>
        <taxon>Apiosporaceae</taxon>
        <taxon>Apiospora</taxon>
    </lineage>
</organism>
<comment type="caution">
    <text evidence="2">The sequence shown here is derived from an EMBL/GenBank/DDBJ whole genome shotgun (WGS) entry which is preliminary data.</text>
</comment>
<gene>
    <name evidence="2" type="ORF">PG991_013581</name>
</gene>
<keyword evidence="3" id="KW-1185">Reference proteome</keyword>